<keyword evidence="1" id="KW-0732">Signal</keyword>
<evidence type="ECO:0000313" key="2">
    <source>
        <dbReference type="EMBL" id="MEN3068571.1"/>
    </source>
</evidence>
<name>A0ABU9YXR8_9RHOO</name>
<protein>
    <recommendedName>
        <fullName evidence="4">Lipoprotein</fullName>
    </recommendedName>
</protein>
<feature type="chain" id="PRO_5045963550" description="Lipoprotein" evidence="1">
    <location>
        <begin position="25"/>
        <end position="163"/>
    </location>
</feature>
<sequence>MKKLFMLMVFLLAAGCASYTPVPADYTGPIASISDSGRVEGASKAQLFVIAEIDGQRIDNSFKASAQASYGQGLALRTRYVERKIPARPMKVKLEGSHITGAPIHALISQAAGTFFSVEGVIDFSPKPNGQYVVKGELKKEGSSVWIEDMETGERVGDKISGK</sequence>
<gene>
    <name evidence="2" type="ORF">ABDB84_08785</name>
</gene>
<keyword evidence="3" id="KW-1185">Reference proteome</keyword>
<accession>A0ABU9YXR8</accession>
<dbReference type="PROSITE" id="PS51257">
    <property type="entry name" value="PROKAR_LIPOPROTEIN"/>
    <property type="match status" value="1"/>
</dbReference>
<reference evidence="2 3" key="1">
    <citation type="journal article" date="2018" name="Int. J. Syst. Evol. Microbiol.">
        <title>Uliginosibacterium sediminicola sp. nov., isolated from freshwater sediment.</title>
        <authorList>
            <person name="Hwang W.M."/>
            <person name="Kim S.M."/>
            <person name="Kang K."/>
            <person name="Ahn T.Y."/>
        </authorList>
    </citation>
    <scope>NUCLEOTIDE SEQUENCE [LARGE SCALE GENOMIC DNA]</scope>
    <source>
        <strain evidence="2 3">M1-21</strain>
    </source>
</reference>
<proteinExistence type="predicted"/>
<dbReference type="EMBL" id="JBDIVE010000003">
    <property type="protein sequence ID" value="MEN3068571.1"/>
    <property type="molecule type" value="Genomic_DNA"/>
</dbReference>
<dbReference type="Proteomes" id="UP001410394">
    <property type="component" value="Unassembled WGS sequence"/>
</dbReference>
<organism evidence="2 3">
    <name type="scientific">Uliginosibacterium sediminicola</name>
    <dbReference type="NCBI Taxonomy" id="2024550"/>
    <lineage>
        <taxon>Bacteria</taxon>
        <taxon>Pseudomonadati</taxon>
        <taxon>Pseudomonadota</taxon>
        <taxon>Betaproteobacteria</taxon>
        <taxon>Rhodocyclales</taxon>
        <taxon>Zoogloeaceae</taxon>
        <taxon>Uliginosibacterium</taxon>
    </lineage>
</organism>
<dbReference type="RefSeq" id="WP_345919336.1">
    <property type="nucleotide sequence ID" value="NZ_JBDIVE010000003.1"/>
</dbReference>
<evidence type="ECO:0008006" key="4">
    <source>
        <dbReference type="Google" id="ProtNLM"/>
    </source>
</evidence>
<comment type="caution">
    <text evidence="2">The sequence shown here is derived from an EMBL/GenBank/DDBJ whole genome shotgun (WGS) entry which is preliminary data.</text>
</comment>
<evidence type="ECO:0000256" key="1">
    <source>
        <dbReference type="SAM" id="SignalP"/>
    </source>
</evidence>
<evidence type="ECO:0000313" key="3">
    <source>
        <dbReference type="Proteomes" id="UP001410394"/>
    </source>
</evidence>
<feature type="signal peptide" evidence="1">
    <location>
        <begin position="1"/>
        <end position="24"/>
    </location>
</feature>